<gene>
    <name evidence="1" type="ORF">DSM3645_10472</name>
</gene>
<protein>
    <recommendedName>
        <fullName evidence="3">Carboxypeptidase regulatory-like domain-containing protein</fullName>
    </recommendedName>
</protein>
<dbReference type="EMBL" id="AANZ01000001">
    <property type="protein sequence ID" value="EAQ82818.1"/>
    <property type="molecule type" value="Genomic_DNA"/>
</dbReference>
<comment type="caution">
    <text evidence="1">The sequence shown here is derived from an EMBL/GenBank/DDBJ whole genome shotgun (WGS) entry which is preliminary data.</text>
</comment>
<dbReference type="RefSeq" id="WP_002655692.1">
    <property type="nucleotide sequence ID" value="NZ_CH672377.1"/>
</dbReference>
<dbReference type="SUPFAM" id="SSF49464">
    <property type="entry name" value="Carboxypeptidase regulatory domain-like"/>
    <property type="match status" value="1"/>
</dbReference>
<dbReference type="InterPro" id="IPR008969">
    <property type="entry name" value="CarboxyPept-like_regulatory"/>
</dbReference>
<evidence type="ECO:0000313" key="2">
    <source>
        <dbReference type="Proteomes" id="UP000004358"/>
    </source>
</evidence>
<evidence type="ECO:0008006" key="3">
    <source>
        <dbReference type="Google" id="ProtNLM"/>
    </source>
</evidence>
<accession>A3ZM35</accession>
<dbReference type="HOGENOM" id="CLU_113730_5_1_0"/>
<dbReference type="eggNOG" id="ENOG5033MM3">
    <property type="taxonomic scope" value="Bacteria"/>
</dbReference>
<dbReference type="Proteomes" id="UP000004358">
    <property type="component" value="Unassembled WGS sequence"/>
</dbReference>
<reference evidence="1 2" key="1">
    <citation type="submission" date="2006-02" db="EMBL/GenBank/DDBJ databases">
        <authorList>
            <person name="Amann R."/>
            <person name="Ferriera S."/>
            <person name="Johnson J."/>
            <person name="Kravitz S."/>
            <person name="Halpern A."/>
            <person name="Remington K."/>
            <person name="Beeson K."/>
            <person name="Tran B."/>
            <person name="Rogers Y.-H."/>
            <person name="Friedman R."/>
            <person name="Venter J.C."/>
        </authorList>
    </citation>
    <scope>NUCLEOTIDE SEQUENCE [LARGE SCALE GENOMIC DNA]</scope>
    <source>
        <strain evidence="1 2">DSM 3645</strain>
    </source>
</reference>
<name>A3ZM35_9BACT</name>
<organism evidence="1 2">
    <name type="scientific">Blastopirellula marina DSM 3645</name>
    <dbReference type="NCBI Taxonomy" id="314230"/>
    <lineage>
        <taxon>Bacteria</taxon>
        <taxon>Pseudomonadati</taxon>
        <taxon>Planctomycetota</taxon>
        <taxon>Planctomycetia</taxon>
        <taxon>Pirellulales</taxon>
        <taxon>Pirellulaceae</taxon>
        <taxon>Blastopirellula</taxon>
    </lineage>
</organism>
<proteinExistence type="predicted"/>
<sequence length="139" mass="14900">MSRSLASICRLGLLTIVVALLGCGGDDIPLGYVEGTVTLDGKPVEGAIVTFVPTENEGTTASGRTDADGHYLLMFTFRREGAMLGTNDVLIDYNAYDESLPPNKQRPNLFPAQYGRPGALTADVQSGRQTIDFELESTN</sequence>
<evidence type="ECO:0000313" key="1">
    <source>
        <dbReference type="EMBL" id="EAQ82818.1"/>
    </source>
</evidence>
<dbReference type="AlphaFoldDB" id="A3ZM35"/>
<dbReference type="OrthoDB" id="286727at2"/>
<dbReference type="PROSITE" id="PS51257">
    <property type="entry name" value="PROKAR_LIPOPROTEIN"/>
    <property type="match status" value="1"/>
</dbReference>